<feature type="region of interest" description="Disordered" evidence="1">
    <location>
        <begin position="227"/>
        <end position="291"/>
    </location>
</feature>
<feature type="compositionally biased region" description="Basic residues" evidence="1">
    <location>
        <begin position="228"/>
        <end position="241"/>
    </location>
</feature>
<evidence type="ECO:0000313" key="4">
    <source>
        <dbReference type="Proteomes" id="UP000681720"/>
    </source>
</evidence>
<feature type="non-terminal residue" evidence="3">
    <location>
        <position position="291"/>
    </location>
</feature>
<feature type="compositionally biased region" description="Polar residues" evidence="1">
    <location>
        <begin position="244"/>
        <end position="253"/>
    </location>
</feature>
<organism evidence="3 4">
    <name type="scientific">Rotaria magnacalcarata</name>
    <dbReference type="NCBI Taxonomy" id="392030"/>
    <lineage>
        <taxon>Eukaryota</taxon>
        <taxon>Metazoa</taxon>
        <taxon>Spiralia</taxon>
        <taxon>Gnathifera</taxon>
        <taxon>Rotifera</taxon>
        <taxon>Eurotatoria</taxon>
        <taxon>Bdelloidea</taxon>
        <taxon>Philodinida</taxon>
        <taxon>Philodinidae</taxon>
        <taxon>Rotaria</taxon>
    </lineage>
</organism>
<feature type="compositionally biased region" description="Basic residues" evidence="1">
    <location>
        <begin position="91"/>
        <end position="103"/>
    </location>
</feature>
<dbReference type="EMBL" id="CAJOBJ010271767">
    <property type="protein sequence ID" value="CAF5131906.1"/>
    <property type="molecule type" value="Genomic_DNA"/>
</dbReference>
<dbReference type="Proteomes" id="UP000681720">
    <property type="component" value="Unassembled WGS sequence"/>
</dbReference>
<comment type="caution">
    <text evidence="3">The sequence shown here is derived from an EMBL/GenBank/DDBJ whole genome shotgun (WGS) entry which is preliminary data.</text>
</comment>
<feature type="compositionally biased region" description="Basic and acidic residues" evidence="1">
    <location>
        <begin position="113"/>
        <end position="131"/>
    </location>
</feature>
<gene>
    <name evidence="2" type="ORF">BYL167_LOCUS57187</name>
    <name evidence="3" type="ORF">GIL414_LOCUS64056</name>
</gene>
<protein>
    <submittedName>
        <fullName evidence="3">Uncharacterized protein</fullName>
    </submittedName>
</protein>
<evidence type="ECO:0000313" key="2">
    <source>
        <dbReference type="EMBL" id="CAF5043393.1"/>
    </source>
</evidence>
<evidence type="ECO:0000256" key="1">
    <source>
        <dbReference type="SAM" id="MobiDB-lite"/>
    </source>
</evidence>
<feature type="compositionally biased region" description="Basic and acidic residues" evidence="1">
    <location>
        <begin position="158"/>
        <end position="174"/>
    </location>
</feature>
<dbReference type="EMBL" id="CAJOBH010224419">
    <property type="protein sequence ID" value="CAF5043393.1"/>
    <property type="molecule type" value="Genomic_DNA"/>
</dbReference>
<feature type="compositionally biased region" description="Basic and acidic residues" evidence="1">
    <location>
        <begin position="254"/>
        <end position="271"/>
    </location>
</feature>
<dbReference type="AlphaFoldDB" id="A0A8S3FMQ6"/>
<feature type="region of interest" description="Disordered" evidence="1">
    <location>
        <begin position="1"/>
        <end position="133"/>
    </location>
</feature>
<accession>A0A8S3FMQ6</accession>
<feature type="compositionally biased region" description="Basic residues" evidence="1">
    <location>
        <begin position="44"/>
        <end position="55"/>
    </location>
</feature>
<evidence type="ECO:0000313" key="3">
    <source>
        <dbReference type="EMBL" id="CAF5131906.1"/>
    </source>
</evidence>
<feature type="compositionally biased region" description="Basic residues" evidence="1">
    <location>
        <begin position="1"/>
        <end position="15"/>
    </location>
</feature>
<feature type="region of interest" description="Disordered" evidence="1">
    <location>
        <begin position="147"/>
        <end position="197"/>
    </location>
</feature>
<feature type="compositionally biased region" description="Basic residues" evidence="1">
    <location>
        <begin position="147"/>
        <end position="157"/>
    </location>
</feature>
<feature type="compositionally biased region" description="Low complexity" evidence="1">
    <location>
        <begin position="17"/>
        <end position="38"/>
    </location>
</feature>
<proteinExistence type="predicted"/>
<name>A0A8S3FMQ6_9BILA</name>
<reference evidence="3" key="1">
    <citation type="submission" date="2021-02" db="EMBL/GenBank/DDBJ databases">
        <authorList>
            <person name="Nowell W R."/>
        </authorList>
    </citation>
    <scope>NUCLEOTIDE SEQUENCE</scope>
</reference>
<dbReference type="Proteomes" id="UP000681967">
    <property type="component" value="Unassembled WGS sequence"/>
</dbReference>
<sequence length="291" mass="33008">GFRGGRRGRGRRRAQITKNETGENNTTTTNNEQQPGENADPNKHRNSKRRQRRPKRETSENGASSEQQQKDGVVTDDQQKDENTQGSADKPHKKPSRQRRRRNTNASQNGTETEGHPKSDQVKKPKDDETIVKNVLRFMVNKVARRLAPRYRRQSHQNKKEAKDNATTDVEKPQTRTTSAQRGRRGGGGRRPGNGYFMENGYYDPYGMTPYYYGIYYGYPSRGFGGRGHGRGGRGRGRFRQRGVTNKENQPQHNSEKGKTEDSTPADDRSQSKAPVAEQVNQSSNTDETNQ</sequence>
<feature type="compositionally biased region" description="Polar residues" evidence="1">
    <location>
        <begin position="279"/>
        <end position="291"/>
    </location>
</feature>